<dbReference type="KEGG" id="ndk:I601_0979"/>
<organism evidence="3 4">
    <name type="scientific">Nocardioides dokdonensis FR1436</name>
    <dbReference type="NCBI Taxonomy" id="1300347"/>
    <lineage>
        <taxon>Bacteria</taxon>
        <taxon>Bacillati</taxon>
        <taxon>Actinomycetota</taxon>
        <taxon>Actinomycetes</taxon>
        <taxon>Propionibacteriales</taxon>
        <taxon>Nocardioidaceae</taxon>
        <taxon>Nocardioides</taxon>
    </lineage>
</organism>
<evidence type="ECO:0000256" key="2">
    <source>
        <dbReference type="SAM" id="SignalP"/>
    </source>
</evidence>
<accession>A0A1A9GID6</accession>
<proteinExistence type="predicted"/>
<feature type="region of interest" description="Disordered" evidence="1">
    <location>
        <begin position="28"/>
        <end position="47"/>
    </location>
</feature>
<protein>
    <submittedName>
        <fullName evidence="3">Uncharacterized protein</fullName>
    </submittedName>
</protein>
<dbReference type="RefSeq" id="WP_068106993.1">
    <property type="nucleotide sequence ID" value="NZ_CP015079.1"/>
</dbReference>
<dbReference type="AlphaFoldDB" id="A0A1A9GID6"/>
<dbReference type="NCBIfam" id="NF040603">
    <property type="entry name" value="choice_anch_P"/>
    <property type="match status" value="2"/>
</dbReference>
<dbReference type="PATRIC" id="fig|1300347.3.peg.978"/>
<evidence type="ECO:0000256" key="1">
    <source>
        <dbReference type="SAM" id="MobiDB-lite"/>
    </source>
</evidence>
<keyword evidence="4" id="KW-1185">Reference proteome</keyword>
<feature type="signal peptide" evidence="2">
    <location>
        <begin position="1"/>
        <end position="30"/>
    </location>
</feature>
<dbReference type="Proteomes" id="UP000077868">
    <property type="component" value="Chromosome"/>
</dbReference>
<gene>
    <name evidence="3" type="ORF">I601_0979</name>
</gene>
<reference evidence="3 4" key="1">
    <citation type="submission" date="2016-03" db="EMBL/GenBank/DDBJ databases">
        <title>Complete genome sequence of a soil Actinobacterium, Nocardioides dokdonensis FR1436.</title>
        <authorList>
            <person name="Kwon S.-K."/>
            <person name="Kim K."/>
            <person name="Kim J.F."/>
        </authorList>
    </citation>
    <scope>NUCLEOTIDE SEQUENCE [LARGE SCALE GENOMIC DNA]</scope>
    <source>
        <strain evidence="3 4">FR1436</strain>
    </source>
</reference>
<dbReference type="OrthoDB" id="3770490at2"/>
<name>A0A1A9GID6_9ACTN</name>
<evidence type="ECO:0000313" key="4">
    <source>
        <dbReference type="Proteomes" id="UP000077868"/>
    </source>
</evidence>
<sequence length="440" mass="45263">MPPFTRITTIASAAVVTATLSLAPTLSASAEPRPDATAQATSAARTAAPVTLEKRTPFVFKGNGYGTSIEGGELPIDSSRLALSSMACTTIAGKKNRNFVEESELPGLGTVRGVYSKVVSKKKGGVTFQKSQHKVAEVVLADTPLGKLSIDGVVSTTKASWSKKAGYQASADTKIAGITFAPAGGLPAQTIPIPSPGQTIPIPGLATITLGRTIESPEPGKNRSRAYAVGVVIEVIPTGTTIKLARSMSKLEKGFKTGIFGGSAIPVKAHVLGELAQVGRVVRQTMPCLGTDGELDKSDAADVNLADQIVVQAASARQKGKQTKKKAVGTEVARIASVNLGGGALVLDAIESKVKVTRLKSGKLKRSASAKVGSITGGGGDPQSLEDLDGLEIPGVLKIETGLKKKVKDGIRMIGLRITLLDGTGAVVDLATSKLSIADR</sequence>
<feature type="chain" id="PRO_5008388297" evidence="2">
    <location>
        <begin position="31"/>
        <end position="440"/>
    </location>
</feature>
<dbReference type="STRING" id="1300347.I601_0979"/>
<dbReference type="EMBL" id="CP015079">
    <property type="protein sequence ID" value="ANH37422.1"/>
    <property type="molecule type" value="Genomic_DNA"/>
</dbReference>
<keyword evidence="2" id="KW-0732">Signal</keyword>
<evidence type="ECO:0000313" key="3">
    <source>
        <dbReference type="EMBL" id="ANH37422.1"/>
    </source>
</evidence>